<accession>A0A2T4H5Z3</accession>
<sequence>MTKRTASKFIKAYKTNNGKTLWPNAVTSSTENIITPNAIMRLDAGLSKGALSSVISTPLTIPDAFYRTFIVLFCEKFFEFDANNDPGILADTIARAYELTEACMGSPFPMVHSVKPFRKDFGIGILSDMILINDTGADFLRGQRRELLRDFDINSNLERMRPGDIPPFLKMLSESADSQVISTGFQRAWNTIITRALDPIRRTLNVFEERGQMLKNMLIDLTGNRDSDVQNTYSEGNTPTENEGSEAGLGMEIDSPDYFNRSDSVGMEYDDTDMEIEQ</sequence>
<proteinExistence type="predicted"/>
<evidence type="ECO:0000313" key="2">
    <source>
        <dbReference type="EMBL" id="PTD11242.1"/>
    </source>
</evidence>
<name>A0A2T4H5Z3_FUSCU</name>
<gene>
    <name evidence="2" type="ORF">FCULG_00003773</name>
</gene>
<organism evidence="2 3">
    <name type="scientific">Fusarium culmorum</name>
    <dbReference type="NCBI Taxonomy" id="5516"/>
    <lineage>
        <taxon>Eukaryota</taxon>
        <taxon>Fungi</taxon>
        <taxon>Dikarya</taxon>
        <taxon>Ascomycota</taxon>
        <taxon>Pezizomycotina</taxon>
        <taxon>Sordariomycetes</taxon>
        <taxon>Hypocreomycetidae</taxon>
        <taxon>Hypocreales</taxon>
        <taxon>Nectriaceae</taxon>
        <taxon>Fusarium</taxon>
    </lineage>
</organism>
<feature type="compositionally biased region" description="Acidic residues" evidence="1">
    <location>
        <begin position="268"/>
        <end position="278"/>
    </location>
</feature>
<feature type="compositionally biased region" description="Polar residues" evidence="1">
    <location>
        <begin position="229"/>
        <end position="242"/>
    </location>
</feature>
<dbReference type="EMBL" id="PVEM01000001">
    <property type="protein sequence ID" value="PTD11242.1"/>
    <property type="molecule type" value="Genomic_DNA"/>
</dbReference>
<keyword evidence="3" id="KW-1185">Reference proteome</keyword>
<dbReference type="OrthoDB" id="5106734at2759"/>
<feature type="region of interest" description="Disordered" evidence="1">
    <location>
        <begin position="225"/>
        <end position="278"/>
    </location>
</feature>
<dbReference type="AlphaFoldDB" id="A0A2T4H5Z3"/>
<comment type="caution">
    <text evidence="2">The sequence shown here is derived from an EMBL/GenBank/DDBJ whole genome shotgun (WGS) entry which is preliminary data.</text>
</comment>
<dbReference type="Proteomes" id="UP000241587">
    <property type="component" value="Unassembled WGS sequence"/>
</dbReference>
<protein>
    <submittedName>
        <fullName evidence="2">Uncharacterized protein</fullName>
    </submittedName>
</protein>
<evidence type="ECO:0000256" key="1">
    <source>
        <dbReference type="SAM" id="MobiDB-lite"/>
    </source>
</evidence>
<evidence type="ECO:0000313" key="3">
    <source>
        <dbReference type="Proteomes" id="UP000241587"/>
    </source>
</evidence>
<reference evidence="2 3" key="1">
    <citation type="submission" date="2018-02" db="EMBL/GenBank/DDBJ databases">
        <title>Fusarium culmorum secondary metabolites in fungal-bacterial-plant interactions.</title>
        <authorList>
            <person name="Schmidt R."/>
        </authorList>
    </citation>
    <scope>NUCLEOTIDE SEQUENCE [LARGE SCALE GENOMIC DNA]</scope>
    <source>
        <strain evidence="2 3">PV</strain>
    </source>
</reference>